<keyword evidence="1" id="KW-0732">Signal</keyword>
<dbReference type="AlphaFoldDB" id="A0A7S0IPV3"/>
<feature type="chain" id="PRO_5031201820" evidence="1">
    <location>
        <begin position="18"/>
        <end position="184"/>
    </location>
</feature>
<feature type="signal peptide" evidence="1">
    <location>
        <begin position="1"/>
        <end position="17"/>
    </location>
</feature>
<accession>A0A7S0IPV3</accession>
<name>A0A7S0IPV3_9EUKA</name>
<protein>
    <submittedName>
        <fullName evidence="2">Uncharacterized protein</fullName>
    </submittedName>
</protein>
<evidence type="ECO:0000313" key="2">
    <source>
        <dbReference type="EMBL" id="CAD8527974.1"/>
    </source>
</evidence>
<dbReference type="EMBL" id="HBER01006467">
    <property type="protein sequence ID" value="CAD8527974.1"/>
    <property type="molecule type" value="Transcribed_RNA"/>
</dbReference>
<evidence type="ECO:0000256" key="1">
    <source>
        <dbReference type="SAM" id="SignalP"/>
    </source>
</evidence>
<proteinExistence type="predicted"/>
<gene>
    <name evidence="2" type="ORF">CLEP1334_LOCUS3195</name>
</gene>
<sequence>MALRLIVLAAVVGPCAAGFRSVAVARHTAVAVSRTPCAVCAVDRRGAALGVLGGMLLASGAGPSWADTQAIMEGTMKGFDDDEARRAAFLKKQKAYKKAWRKELANFEYATSDDEAMVAINALTKMVKENGMEIPEGVRKMDLDQVYKRVKPNLGKNVRLAFGEFDRVVGSVVTVKDLRADDGL</sequence>
<organism evidence="2">
    <name type="scientific">Calcidiscus leptoporus</name>
    <dbReference type="NCBI Taxonomy" id="127549"/>
    <lineage>
        <taxon>Eukaryota</taxon>
        <taxon>Haptista</taxon>
        <taxon>Haptophyta</taxon>
        <taxon>Prymnesiophyceae</taxon>
        <taxon>Coccolithales</taxon>
        <taxon>Calcidiscaceae</taxon>
        <taxon>Calcidiscus</taxon>
    </lineage>
</organism>
<reference evidence="2" key="1">
    <citation type="submission" date="2021-01" db="EMBL/GenBank/DDBJ databases">
        <authorList>
            <person name="Corre E."/>
            <person name="Pelletier E."/>
            <person name="Niang G."/>
            <person name="Scheremetjew M."/>
            <person name="Finn R."/>
            <person name="Kale V."/>
            <person name="Holt S."/>
            <person name="Cochrane G."/>
            <person name="Meng A."/>
            <person name="Brown T."/>
            <person name="Cohen L."/>
        </authorList>
    </citation>
    <scope>NUCLEOTIDE SEQUENCE</scope>
    <source>
        <strain evidence="2">RCC1130</strain>
    </source>
</reference>